<dbReference type="PANTHER" id="PTHR38613">
    <property type="entry name" value="PROTEIN CBG03211-RELATED"/>
    <property type="match status" value="1"/>
</dbReference>
<feature type="signal peptide" evidence="1">
    <location>
        <begin position="1"/>
        <end position="17"/>
    </location>
</feature>
<dbReference type="PANTHER" id="PTHR38613:SF3">
    <property type="entry name" value="C6 DOMAIN-CONTAINING PROTEIN"/>
    <property type="match status" value="1"/>
</dbReference>
<dbReference type="STRING" id="1561998.A0A1I7UFU4"/>
<sequence>MISAVVLFLSAITVSNACVPTTTTTTTVPCCTMLSQSVLPRRTPSSTANQQCSVLQRVSSTCPVDGIVVCAAAQETNPSSVILEFFDSAGTVVRSQDATGSPATSVTVRVVCVNGVWRVPSATGSATTNAIASVSCSQLGSVGRDLGYVIGTAV</sequence>
<feature type="chain" id="PRO_5009308844" evidence="1">
    <location>
        <begin position="18"/>
        <end position="154"/>
    </location>
</feature>
<proteinExistence type="predicted"/>
<dbReference type="AlphaFoldDB" id="A0A1I7UFU4"/>
<dbReference type="WBParaSite" id="Csp11.Scaffold629.g8894.t2">
    <property type="protein sequence ID" value="Csp11.Scaffold629.g8894.t2"/>
    <property type="gene ID" value="Csp11.Scaffold629.g8894"/>
</dbReference>
<reference evidence="3" key="1">
    <citation type="submission" date="2016-11" db="UniProtKB">
        <authorList>
            <consortium name="WormBaseParasite"/>
        </authorList>
    </citation>
    <scope>IDENTIFICATION</scope>
</reference>
<evidence type="ECO:0000313" key="2">
    <source>
        <dbReference type="Proteomes" id="UP000095282"/>
    </source>
</evidence>
<organism evidence="2 3">
    <name type="scientific">Caenorhabditis tropicalis</name>
    <dbReference type="NCBI Taxonomy" id="1561998"/>
    <lineage>
        <taxon>Eukaryota</taxon>
        <taxon>Metazoa</taxon>
        <taxon>Ecdysozoa</taxon>
        <taxon>Nematoda</taxon>
        <taxon>Chromadorea</taxon>
        <taxon>Rhabditida</taxon>
        <taxon>Rhabditina</taxon>
        <taxon>Rhabditomorpha</taxon>
        <taxon>Rhabditoidea</taxon>
        <taxon>Rhabditidae</taxon>
        <taxon>Peloderinae</taxon>
        <taxon>Caenorhabditis</taxon>
    </lineage>
</organism>
<protein>
    <submittedName>
        <fullName evidence="3">C6 domain-containing protein</fullName>
    </submittedName>
</protein>
<dbReference type="eggNOG" id="ENOG502THYC">
    <property type="taxonomic scope" value="Eukaryota"/>
</dbReference>
<name>A0A1I7UFU4_9PELO</name>
<keyword evidence="1" id="KW-0732">Signal</keyword>
<evidence type="ECO:0000313" key="3">
    <source>
        <dbReference type="WBParaSite" id="Csp11.Scaffold629.g8894.t2"/>
    </source>
</evidence>
<accession>A0A1I7UFU4</accession>
<dbReference type="Proteomes" id="UP000095282">
    <property type="component" value="Unplaced"/>
</dbReference>
<evidence type="ECO:0000256" key="1">
    <source>
        <dbReference type="SAM" id="SignalP"/>
    </source>
</evidence>
<keyword evidence="2" id="KW-1185">Reference proteome</keyword>